<dbReference type="RefSeq" id="WP_173035261.1">
    <property type="nucleotide sequence ID" value="NZ_AP022870.1"/>
</dbReference>
<keyword evidence="3" id="KW-1185">Reference proteome</keyword>
<reference evidence="2 3" key="2">
    <citation type="submission" date="2020-03" db="EMBL/GenBank/DDBJ databases">
        <authorList>
            <person name="Ichikawa N."/>
            <person name="Kimura A."/>
            <person name="Kitahashi Y."/>
            <person name="Uohara A."/>
        </authorList>
    </citation>
    <scope>NUCLEOTIDE SEQUENCE [LARGE SCALE GENOMIC DNA]</scope>
    <source>
        <strain evidence="2 3">NBRC 107702</strain>
    </source>
</reference>
<accession>A0A6F8XNP8</accession>
<keyword evidence="1" id="KW-0812">Transmembrane</keyword>
<keyword evidence="1" id="KW-1133">Transmembrane helix</keyword>
<reference evidence="2 3" key="1">
    <citation type="submission" date="2020-03" db="EMBL/GenBank/DDBJ databases">
        <title>Whole genome shotgun sequence of Phytohabitans flavus NBRC 107702.</title>
        <authorList>
            <person name="Komaki H."/>
            <person name="Tamura T."/>
        </authorList>
    </citation>
    <scope>NUCLEOTIDE SEQUENCE [LARGE SCALE GENOMIC DNA]</scope>
    <source>
        <strain evidence="2 3">NBRC 107702</strain>
    </source>
</reference>
<name>A0A6F8XNP8_9ACTN</name>
<dbReference type="KEGG" id="pfla:Pflav_018560"/>
<gene>
    <name evidence="2" type="ORF">Pflav_018560</name>
</gene>
<feature type="transmembrane region" description="Helical" evidence="1">
    <location>
        <begin position="9"/>
        <end position="29"/>
    </location>
</feature>
<dbReference type="AlphaFoldDB" id="A0A6F8XNP8"/>
<evidence type="ECO:0000313" key="2">
    <source>
        <dbReference type="EMBL" id="BCB75446.1"/>
    </source>
</evidence>
<evidence type="ECO:0008006" key="4">
    <source>
        <dbReference type="Google" id="ProtNLM"/>
    </source>
</evidence>
<dbReference type="Proteomes" id="UP000502508">
    <property type="component" value="Chromosome"/>
</dbReference>
<organism evidence="2 3">
    <name type="scientific">Phytohabitans flavus</name>
    <dbReference type="NCBI Taxonomy" id="1076124"/>
    <lineage>
        <taxon>Bacteria</taxon>
        <taxon>Bacillati</taxon>
        <taxon>Actinomycetota</taxon>
        <taxon>Actinomycetes</taxon>
        <taxon>Micromonosporales</taxon>
        <taxon>Micromonosporaceae</taxon>
    </lineage>
</organism>
<keyword evidence="1" id="KW-0472">Membrane</keyword>
<evidence type="ECO:0000256" key="1">
    <source>
        <dbReference type="SAM" id="Phobius"/>
    </source>
</evidence>
<sequence>MVDILKDNAVLIISVVAYFTGIAGFVVAFQQLRSNAQTNTALFWLNLRSMFDGHEDVHRSLQTDMSWRDVDRDVSDAEAIAIVAYMGMFELVYKMLKRKLIDWSTFKDVFGYRVLLIMNSPVIVKSTLVDNGRWWLTFRQLATDLGHQVPDRSDHNLDRTSLGFPAGWGRAAVEKLPRQTPGRA</sequence>
<proteinExistence type="predicted"/>
<dbReference type="EMBL" id="AP022870">
    <property type="protein sequence ID" value="BCB75446.1"/>
    <property type="molecule type" value="Genomic_DNA"/>
</dbReference>
<protein>
    <recommendedName>
        <fullName evidence="4">DUF4760 domain-containing protein</fullName>
    </recommendedName>
</protein>
<evidence type="ECO:0000313" key="3">
    <source>
        <dbReference type="Proteomes" id="UP000502508"/>
    </source>
</evidence>